<dbReference type="CDD" id="cd03801">
    <property type="entry name" value="GT4_PimA-like"/>
    <property type="match status" value="1"/>
</dbReference>
<proteinExistence type="predicted"/>
<sequence>MKQRVLIFSTAYLPLVGGAELAIKEITDRMPEYDFFMITTRFSRAHKKHERVGSIEVYRVGWGVLPFFDKLCSPVLGALRARSLVKEQPFSLFWSMMVSFTSMSPFLLKVLGLHRKTPVLLTLQEGDSEAHLTYRYGGLMFLMWKMALRLADRIQVISNYLKSLAEKRGARVPIDVVPNGVAYTHFSRQYAPQELDALKRALGKGKEDVYVITTSRLVLKNAVDDGIRALERLPHRVKFLVLGKGPLERDLKKLATNLHVAERVFFLGEISHADMPKYLRIADIYIRPSLSEGLGNSFLEAMAAEVPVIATPVGGIPDFLTDGVTGLFCNVRNPKSIAMQAERLMRDNALRDSIIQNAKRMVEERYNWDTSIAGKMKIIFKELIHGHQW</sequence>
<dbReference type="EMBL" id="PFCO01000001">
    <property type="protein sequence ID" value="PIR69921.1"/>
    <property type="molecule type" value="Genomic_DNA"/>
</dbReference>
<feature type="domain" description="Glycosyltransferase subfamily 4-like N-terminal" evidence="2">
    <location>
        <begin position="16"/>
        <end position="181"/>
    </location>
</feature>
<organism evidence="3 4">
    <name type="scientific">Candidatus Niyogibacteria bacterium CG10_big_fil_rev_8_21_14_0_10_46_36</name>
    <dbReference type="NCBI Taxonomy" id="1974726"/>
    <lineage>
        <taxon>Bacteria</taxon>
        <taxon>Candidatus Niyogiibacteriota</taxon>
    </lineage>
</organism>
<dbReference type="InterPro" id="IPR028098">
    <property type="entry name" value="Glyco_trans_4-like_N"/>
</dbReference>
<comment type="caution">
    <text evidence="3">The sequence shown here is derived from an EMBL/GenBank/DDBJ whole genome shotgun (WGS) entry which is preliminary data.</text>
</comment>
<dbReference type="Gene3D" id="3.40.50.2000">
    <property type="entry name" value="Glycogen Phosphorylase B"/>
    <property type="match status" value="2"/>
</dbReference>
<protein>
    <recommendedName>
        <fullName evidence="5">Glycosyl transferase family 1 domain-containing protein</fullName>
    </recommendedName>
</protein>
<feature type="domain" description="Glycosyl transferase family 1" evidence="1">
    <location>
        <begin position="198"/>
        <end position="360"/>
    </location>
</feature>
<evidence type="ECO:0000259" key="1">
    <source>
        <dbReference type="Pfam" id="PF00534"/>
    </source>
</evidence>
<evidence type="ECO:0000313" key="4">
    <source>
        <dbReference type="Proteomes" id="UP000231503"/>
    </source>
</evidence>
<evidence type="ECO:0000259" key="2">
    <source>
        <dbReference type="Pfam" id="PF13439"/>
    </source>
</evidence>
<dbReference type="Pfam" id="PF00534">
    <property type="entry name" value="Glycos_transf_1"/>
    <property type="match status" value="1"/>
</dbReference>
<reference evidence="4" key="1">
    <citation type="submission" date="2017-09" db="EMBL/GenBank/DDBJ databases">
        <title>Depth-based differentiation of microbial function through sediment-hosted aquifers and enrichment of novel symbionts in the deep terrestrial subsurface.</title>
        <authorList>
            <person name="Probst A.J."/>
            <person name="Ladd B."/>
            <person name="Jarett J.K."/>
            <person name="Geller-Mcgrath D.E."/>
            <person name="Sieber C.M.K."/>
            <person name="Emerson J.B."/>
            <person name="Anantharaman K."/>
            <person name="Thomas B.C."/>
            <person name="Malmstrom R."/>
            <person name="Stieglmeier M."/>
            <person name="Klingl A."/>
            <person name="Woyke T."/>
            <person name="Ryan C.M."/>
            <person name="Banfield J.F."/>
        </authorList>
    </citation>
    <scope>NUCLEOTIDE SEQUENCE [LARGE SCALE GENOMIC DNA]</scope>
</reference>
<dbReference type="InterPro" id="IPR001296">
    <property type="entry name" value="Glyco_trans_1"/>
</dbReference>
<gene>
    <name evidence="3" type="ORF">COU47_00620</name>
</gene>
<evidence type="ECO:0008006" key="5">
    <source>
        <dbReference type="Google" id="ProtNLM"/>
    </source>
</evidence>
<dbReference type="AlphaFoldDB" id="A0A2H0TEF0"/>
<dbReference type="SUPFAM" id="SSF53756">
    <property type="entry name" value="UDP-Glycosyltransferase/glycogen phosphorylase"/>
    <property type="match status" value="1"/>
</dbReference>
<name>A0A2H0TEF0_9BACT</name>
<accession>A0A2H0TEF0</accession>
<evidence type="ECO:0000313" key="3">
    <source>
        <dbReference type="EMBL" id="PIR69921.1"/>
    </source>
</evidence>
<dbReference type="Proteomes" id="UP000231503">
    <property type="component" value="Unassembled WGS sequence"/>
</dbReference>
<dbReference type="GO" id="GO:0016757">
    <property type="term" value="F:glycosyltransferase activity"/>
    <property type="evidence" value="ECO:0007669"/>
    <property type="project" value="InterPro"/>
</dbReference>
<dbReference type="PANTHER" id="PTHR45947">
    <property type="entry name" value="SULFOQUINOVOSYL TRANSFERASE SQD2"/>
    <property type="match status" value="1"/>
</dbReference>
<dbReference type="PANTHER" id="PTHR45947:SF3">
    <property type="entry name" value="SULFOQUINOVOSYL TRANSFERASE SQD2"/>
    <property type="match status" value="1"/>
</dbReference>
<dbReference type="Pfam" id="PF13439">
    <property type="entry name" value="Glyco_transf_4"/>
    <property type="match status" value="1"/>
</dbReference>
<dbReference type="InterPro" id="IPR050194">
    <property type="entry name" value="Glycosyltransferase_grp1"/>
</dbReference>